<proteinExistence type="predicted"/>
<dbReference type="AlphaFoldDB" id="A0AAN9EEB7"/>
<protein>
    <submittedName>
        <fullName evidence="2">Uncharacterized protein</fullName>
    </submittedName>
</protein>
<evidence type="ECO:0000313" key="2">
    <source>
        <dbReference type="EMBL" id="KAK7251086.1"/>
    </source>
</evidence>
<sequence>MDIDDTLRRNLDDSEPYIYGKQIGRAPAPERSVTNNIFADKEKSSCVEKIKVLGSFEVVYTGLVQLCLVGSLMLRLEMSFLFKNG</sequence>
<dbReference type="Proteomes" id="UP001372338">
    <property type="component" value="Unassembled WGS sequence"/>
</dbReference>
<evidence type="ECO:0000313" key="3">
    <source>
        <dbReference type="Proteomes" id="UP001372338"/>
    </source>
</evidence>
<dbReference type="EMBL" id="JAYWIO010000007">
    <property type="protein sequence ID" value="KAK7251086.1"/>
    <property type="molecule type" value="Genomic_DNA"/>
</dbReference>
<evidence type="ECO:0000256" key="1">
    <source>
        <dbReference type="SAM" id="Phobius"/>
    </source>
</evidence>
<gene>
    <name evidence="2" type="ORF">RIF29_33987</name>
</gene>
<name>A0AAN9EEB7_CROPI</name>
<accession>A0AAN9EEB7</accession>
<keyword evidence="1" id="KW-0472">Membrane</keyword>
<reference evidence="2 3" key="1">
    <citation type="submission" date="2024-01" db="EMBL/GenBank/DDBJ databases">
        <title>The genomes of 5 underutilized Papilionoideae crops provide insights into root nodulation and disease resistanc.</title>
        <authorList>
            <person name="Yuan L."/>
        </authorList>
    </citation>
    <scope>NUCLEOTIDE SEQUENCE [LARGE SCALE GENOMIC DNA]</scope>
    <source>
        <strain evidence="2">ZHUSHIDOU_FW_LH</strain>
        <tissue evidence="2">Leaf</tissue>
    </source>
</reference>
<feature type="transmembrane region" description="Helical" evidence="1">
    <location>
        <begin position="58"/>
        <end position="76"/>
    </location>
</feature>
<keyword evidence="1" id="KW-1133">Transmembrane helix</keyword>
<organism evidence="2 3">
    <name type="scientific">Crotalaria pallida</name>
    <name type="common">Smooth rattlebox</name>
    <name type="synonym">Crotalaria striata</name>
    <dbReference type="NCBI Taxonomy" id="3830"/>
    <lineage>
        <taxon>Eukaryota</taxon>
        <taxon>Viridiplantae</taxon>
        <taxon>Streptophyta</taxon>
        <taxon>Embryophyta</taxon>
        <taxon>Tracheophyta</taxon>
        <taxon>Spermatophyta</taxon>
        <taxon>Magnoliopsida</taxon>
        <taxon>eudicotyledons</taxon>
        <taxon>Gunneridae</taxon>
        <taxon>Pentapetalae</taxon>
        <taxon>rosids</taxon>
        <taxon>fabids</taxon>
        <taxon>Fabales</taxon>
        <taxon>Fabaceae</taxon>
        <taxon>Papilionoideae</taxon>
        <taxon>50 kb inversion clade</taxon>
        <taxon>genistoids sensu lato</taxon>
        <taxon>core genistoids</taxon>
        <taxon>Crotalarieae</taxon>
        <taxon>Crotalaria</taxon>
    </lineage>
</organism>
<comment type="caution">
    <text evidence="2">The sequence shown here is derived from an EMBL/GenBank/DDBJ whole genome shotgun (WGS) entry which is preliminary data.</text>
</comment>
<keyword evidence="3" id="KW-1185">Reference proteome</keyword>
<keyword evidence="1" id="KW-0812">Transmembrane</keyword>